<organism evidence="1 2">
    <name type="scientific">Gossypium arboreum</name>
    <name type="common">Tree cotton</name>
    <name type="synonym">Gossypium nanking</name>
    <dbReference type="NCBI Taxonomy" id="29729"/>
    <lineage>
        <taxon>Eukaryota</taxon>
        <taxon>Viridiplantae</taxon>
        <taxon>Streptophyta</taxon>
        <taxon>Embryophyta</taxon>
        <taxon>Tracheophyta</taxon>
        <taxon>Spermatophyta</taxon>
        <taxon>Magnoliopsida</taxon>
        <taxon>eudicotyledons</taxon>
        <taxon>Gunneridae</taxon>
        <taxon>Pentapetalae</taxon>
        <taxon>rosids</taxon>
        <taxon>malvids</taxon>
        <taxon>Malvales</taxon>
        <taxon>Malvaceae</taxon>
        <taxon>Malvoideae</taxon>
        <taxon>Gossypium</taxon>
    </lineage>
</organism>
<evidence type="ECO:0000313" key="1">
    <source>
        <dbReference type="EMBL" id="KAK5845893.1"/>
    </source>
</evidence>
<comment type="caution">
    <text evidence="1">The sequence shown here is derived from an EMBL/GenBank/DDBJ whole genome shotgun (WGS) entry which is preliminary data.</text>
</comment>
<accession>A0ABR0R2U4</accession>
<reference evidence="1 2" key="1">
    <citation type="submission" date="2023-03" db="EMBL/GenBank/DDBJ databases">
        <title>WGS of Gossypium arboreum.</title>
        <authorList>
            <person name="Yu D."/>
        </authorList>
    </citation>
    <scope>NUCLEOTIDE SEQUENCE [LARGE SCALE GENOMIC DNA]</scope>
    <source>
        <tissue evidence="1">Leaf</tissue>
    </source>
</reference>
<proteinExistence type="predicted"/>
<protein>
    <submittedName>
        <fullName evidence="1">Uncharacterized protein</fullName>
    </submittedName>
</protein>
<dbReference type="Proteomes" id="UP001358586">
    <property type="component" value="Chromosome 1"/>
</dbReference>
<evidence type="ECO:0000313" key="2">
    <source>
        <dbReference type="Proteomes" id="UP001358586"/>
    </source>
</evidence>
<gene>
    <name evidence="1" type="ORF">PVK06_002135</name>
</gene>
<name>A0ABR0R2U4_GOSAR</name>
<dbReference type="EMBL" id="JARKNE010000001">
    <property type="protein sequence ID" value="KAK5845893.1"/>
    <property type="molecule type" value="Genomic_DNA"/>
</dbReference>
<keyword evidence="2" id="KW-1185">Reference proteome</keyword>
<sequence length="153" mass="17768">MPPQTGKQSRSQPEPPPSLEYVSVKFKSKEVEAFFLSIQGRTFILERGFDPSTSYHEEVRDLVRYHRWMNFSTTPNVISVILEFHSSLKFSKKHKVFVWNKKVDISSHAISDYYGVPHYESDEFSTLDLEKFNNVNMDAILAYLSEGQVRVEA</sequence>